<evidence type="ECO:0000256" key="3">
    <source>
        <dbReference type="ARBA" id="ARBA00022475"/>
    </source>
</evidence>
<evidence type="ECO:0000256" key="10">
    <source>
        <dbReference type="ARBA" id="ARBA00023180"/>
    </source>
</evidence>
<keyword evidence="10" id="KW-0325">Glycoprotein</keyword>
<evidence type="ECO:0000256" key="4">
    <source>
        <dbReference type="ARBA" id="ARBA00022525"/>
    </source>
</evidence>
<evidence type="ECO:0000256" key="11">
    <source>
        <dbReference type="ARBA" id="ARBA00023319"/>
    </source>
</evidence>
<feature type="chain" id="PRO_5034305199" description="Immunoglobulin domain-containing protein" evidence="12">
    <location>
        <begin position="17"/>
        <end position="220"/>
    </location>
</feature>
<reference evidence="14" key="2">
    <citation type="submission" date="2025-08" db="UniProtKB">
        <authorList>
            <consortium name="Ensembl"/>
        </authorList>
    </citation>
    <scope>IDENTIFICATION</scope>
</reference>
<dbReference type="InterPro" id="IPR036179">
    <property type="entry name" value="Ig-like_dom_sf"/>
</dbReference>
<name>A0A8B9T441_ANAPL</name>
<reference evidence="14" key="1">
    <citation type="submission" date="2019-08" db="EMBL/GenBank/DDBJ databases">
        <title>Three high-quality genomes provides insights into domestication of ducks.</title>
        <authorList>
            <person name="Hou Z.C."/>
            <person name="Zhu F."/>
            <person name="Yin Z.T."/>
            <person name="Zhang F."/>
        </authorList>
    </citation>
    <scope>NUCLEOTIDE SEQUENCE [LARGE SCALE GENOMIC DNA]</scope>
</reference>
<evidence type="ECO:0000256" key="12">
    <source>
        <dbReference type="SAM" id="SignalP"/>
    </source>
</evidence>
<keyword evidence="6 12" id="KW-0732">Signal</keyword>
<comment type="subcellular location">
    <subcellularLocation>
        <location evidence="1">Cell membrane</location>
        <topology evidence="1">Single-pass type I membrane protein</topology>
    </subcellularLocation>
    <subcellularLocation>
        <location evidence="2">Secreted</location>
    </subcellularLocation>
</comment>
<evidence type="ECO:0000256" key="9">
    <source>
        <dbReference type="ARBA" id="ARBA00023157"/>
    </source>
</evidence>
<dbReference type="GO" id="GO:0004888">
    <property type="term" value="F:transmembrane signaling receptor activity"/>
    <property type="evidence" value="ECO:0007669"/>
    <property type="project" value="TreeGrafter"/>
</dbReference>
<dbReference type="Pfam" id="PF07686">
    <property type="entry name" value="V-set"/>
    <property type="match status" value="1"/>
</dbReference>
<organism evidence="14 15">
    <name type="scientific">Anas platyrhynchos</name>
    <name type="common">Mallard</name>
    <name type="synonym">Anas boschas</name>
    <dbReference type="NCBI Taxonomy" id="8839"/>
    <lineage>
        <taxon>Eukaryota</taxon>
        <taxon>Metazoa</taxon>
        <taxon>Chordata</taxon>
        <taxon>Craniata</taxon>
        <taxon>Vertebrata</taxon>
        <taxon>Euteleostomi</taxon>
        <taxon>Archelosauria</taxon>
        <taxon>Archosauria</taxon>
        <taxon>Dinosauria</taxon>
        <taxon>Saurischia</taxon>
        <taxon>Theropoda</taxon>
        <taxon>Coelurosauria</taxon>
        <taxon>Aves</taxon>
        <taxon>Neognathae</taxon>
        <taxon>Galloanserae</taxon>
        <taxon>Anseriformes</taxon>
        <taxon>Anatidae</taxon>
        <taxon>Anatinae</taxon>
        <taxon>Anas</taxon>
    </lineage>
</organism>
<evidence type="ECO:0000256" key="5">
    <source>
        <dbReference type="ARBA" id="ARBA00022692"/>
    </source>
</evidence>
<dbReference type="Proteomes" id="UP000694400">
    <property type="component" value="Chromosome 26"/>
</dbReference>
<evidence type="ECO:0000313" key="15">
    <source>
        <dbReference type="Proteomes" id="UP000694400"/>
    </source>
</evidence>
<dbReference type="GO" id="GO:0005886">
    <property type="term" value="C:plasma membrane"/>
    <property type="evidence" value="ECO:0007669"/>
    <property type="project" value="UniProtKB-SubCell"/>
</dbReference>
<dbReference type="PANTHER" id="PTHR11860">
    <property type="entry name" value="POLYMERIC-IMMUNOGLOBULIN RECEPTOR"/>
    <property type="match status" value="1"/>
</dbReference>
<feature type="signal peptide" evidence="12">
    <location>
        <begin position="1"/>
        <end position="16"/>
    </location>
</feature>
<evidence type="ECO:0000256" key="8">
    <source>
        <dbReference type="ARBA" id="ARBA00023136"/>
    </source>
</evidence>
<evidence type="ECO:0000256" key="6">
    <source>
        <dbReference type="ARBA" id="ARBA00022729"/>
    </source>
</evidence>
<dbReference type="SUPFAM" id="SSF48726">
    <property type="entry name" value="Immunoglobulin"/>
    <property type="match status" value="1"/>
</dbReference>
<evidence type="ECO:0000313" key="14">
    <source>
        <dbReference type="Ensembl" id="ENSAPLP00020015792.1"/>
    </source>
</evidence>
<proteinExistence type="predicted"/>
<feature type="domain" description="Immunoglobulin" evidence="13">
    <location>
        <begin position="22"/>
        <end position="124"/>
    </location>
</feature>
<evidence type="ECO:0000256" key="1">
    <source>
        <dbReference type="ARBA" id="ARBA00004251"/>
    </source>
</evidence>
<evidence type="ECO:0000259" key="13">
    <source>
        <dbReference type="SMART" id="SM00409"/>
    </source>
</evidence>
<keyword evidence="7" id="KW-1133">Transmembrane helix</keyword>
<dbReference type="AlphaFoldDB" id="A0A8B9T441"/>
<keyword evidence="11" id="KW-0393">Immunoglobulin domain</keyword>
<keyword evidence="8" id="KW-0472">Membrane</keyword>
<dbReference type="InterPro" id="IPR003599">
    <property type="entry name" value="Ig_sub"/>
</dbReference>
<dbReference type="InterPro" id="IPR013783">
    <property type="entry name" value="Ig-like_fold"/>
</dbReference>
<sequence length="220" mass="24172">TWCFSLALIATTLTLQAPVFGPRQVYGLIDGSVTVKCFYPPTKVNRHDRKYWCRESSRNCLTVVSSNGYTSPSYRGRASISDYPEQGVMVVNISQLVLSDRGTYQCGVGLNGRGLSYKVSLDISEGNYSIEVLLFFYNFFSLFNRVPQDACPGTASKSSGRSLPLGSMCETITNKAQTCVRTQLPSSAQPLPQPSELPRADSACKLQTSELPPQACHFEI</sequence>
<evidence type="ECO:0000256" key="2">
    <source>
        <dbReference type="ARBA" id="ARBA00004613"/>
    </source>
</evidence>
<keyword evidence="4" id="KW-0964">Secreted</keyword>
<dbReference type="SMART" id="SM00409">
    <property type="entry name" value="IG"/>
    <property type="match status" value="1"/>
</dbReference>
<dbReference type="InterPro" id="IPR013106">
    <property type="entry name" value="Ig_V-set"/>
</dbReference>
<dbReference type="CDD" id="cd05716">
    <property type="entry name" value="IgV_pIgR_like"/>
    <property type="match status" value="1"/>
</dbReference>
<dbReference type="PANTHER" id="PTHR11860:SF82">
    <property type="entry name" value="POLYMERIC IMMUNOGLOBULIN RECEPTOR"/>
    <property type="match status" value="1"/>
</dbReference>
<keyword evidence="5" id="KW-0812">Transmembrane</keyword>
<dbReference type="Ensembl" id="ENSAPLT00020017047.1">
    <property type="protein sequence ID" value="ENSAPLP00020015792.1"/>
    <property type="gene ID" value="ENSAPLG00020011426.1"/>
</dbReference>
<dbReference type="GO" id="GO:0005576">
    <property type="term" value="C:extracellular region"/>
    <property type="evidence" value="ECO:0007669"/>
    <property type="project" value="UniProtKB-SubCell"/>
</dbReference>
<dbReference type="InterPro" id="IPR050671">
    <property type="entry name" value="CD300_family_receptors"/>
</dbReference>
<protein>
    <recommendedName>
        <fullName evidence="13">Immunoglobulin domain-containing protein</fullName>
    </recommendedName>
</protein>
<keyword evidence="3" id="KW-1003">Cell membrane</keyword>
<accession>A0A8B9T441</accession>
<evidence type="ECO:0000256" key="7">
    <source>
        <dbReference type="ARBA" id="ARBA00022989"/>
    </source>
</evidence>
<dbReference type="Gene3D" id="2.60.40.10">
    <property type="entry name" value="Immunoglobulins"/>
    <property type="match status" value="1"/>
</dbReference>
<keyword evidence="9" id="KW-1015">Disulfide bond</keyword>
<reference evidence="14" key="3">
    <citation type="submission" date="2025-09" db="UniProtKB">
        <authorList>
            <consortium name="Ensembl"/>
        </authorList>
    </citation>
    <scope>IDENTIFICATION</scope>
</reference>